<feature type="region of interest" description="Disordered" evidence="6">
    <location>
        <begin position="318"/>
        <end position="349"/>
    </location>
</feature>
<evidence type="ECO:0000256" key="4">
    <source>
        <dbReference type="ARBA" id="ARBA00046616"/>
    </source>
</evidence>
<dbReference type="EMBL" id="LZPO01034932">
    <property type="protein sequence ID" value="OBS76356.1"/>
    <property type="molecule type" value="Genomic_DNA"/>
</dbReference>
<dbReference type="SUPFAM" id="SSF55315">
    <property type="entry name" value="L30e-like"/>
    <property type="match status" value="1"/>
</dbReference>
<dbReference type="PRINTS" id="PR00882">
    <property type="entry name" value="RIBOSOMALL7A"/>
</dbReference>
<dbReference type="InterPro" id="IPR050257">
    <property type="entry name" value="eL8/uL1-like"/>
</dbReference>
<name>A0A1A6HDK7_NEOLE</name>
<dbReference type="InterPro" id="IPR018492">
    <property type="entry name" value="Ribosomal_eL8/Nhp2"/>
</dbReference>
<comment type="similarity">
    <text evidence="1 5">Belongs to the eukaryotic ribosomal protein eL8 family.</text>
</comment>
<dbReference type="Gene3D" id="3.30.1330.30">
    <property type="match status" value="1"/>
</dbReference>
<keyword evidence="2 5" id="KW-0689">Ribosomal protein</keyword>
<dbReference type="AlphaFoldDB" id="A0A1A6HDK7"/>
<dbReference type="GO" id="GO:0022625">
    <property type="term" value="C:cytosolic large ribosomal subunit"/>
    <property type="evidence" value="ECO:0007669"/>
    <property type="project" value="UniProtKB-UniRule"/>
</dbReference>
<reference evidence="8 9" key="1">
    <citation type="submission" date="2016-06" db="EMBL/GenBank/DDBJ databases">
        <title>The Draft Genome Sequence and Annotation of the Desert Woodrat Neotoma lepida.</title>
        <authorList>
            <person name="Campbell M."/>
            <person name="Oakeson K.F."/>
            <person name="Yandell M."/>
            <person name="Halpert J.R."/>
            <person name="Dearing D."/>
        </authorList>
    </citation>
    <scope>NUCLEOTIDE SEQUENCE [LARGE SCALE GENOMIC DNA]</scope>
    <source>
        <strain evidence="8">417</strain>
        <tissue evidence="8">Liver</tissue>
    </source>
</reference>
<accession>A0A1A6HDK7</accession>
<keyword evidence="9" id="KW-1185">Reference proteome</keyword>
<evidence type="ECO:0000256" key="3">
    <source>
        <dbReference type="ARBA" id="ARBA00023274"/>
    </source>
</evidence>
<evidence type="ECO:0000256" key="1">
    <source>
        <dbReference type="ARBA" id="ARBA00007337"/>
    </source>
</evidence>
<feature type="compositionally biased region" description="Polar residues" evidence="6">
    <location>
        <begin position="10"/>
        <end position="20"/>
    </location>
</feature>
<feature type="domain" description="Ribosomal protein eL8/eL30/eS12/Gadd45" evidence="7">
    <location>
        <begin position="146"/>
        <end position="215"/>
    </location>
</feature>
<sequence>MGKTLLSFPTPGNNTKSKAPSLSDFCKQKGNSGGKNVMQVKELKKLHEILSLIIIGADRFIILKASNSKGSIYKEMDERIYEGHECIRRQKPTRAYRWYHPSPSLQTSELTAVDLVSGLQSGEAYDRLRAKNKPEIALVTDISEANTVTTLVENRKIQLVADAHDIDPIELVLFLPVLCCKLVPYCIIKGKARLGRLVHRKTCTTVTFTQVNSEDKGNPAFQNKVVEDKLGKKCDANSDSSSGNTERGYEIYSRIQDLHLHSCHFVPCPLPGPCSHIHPPIPFHVTPIEYTQKGPEARSPLPRDQGSVLPARLFQQPPIAAGPLTEQTAGLAPGPPSPPGLGVRPEHYL</sequence>
<protein>
    <recommendedName>
        <fullName evidence="5">60S ribosomal protein L7a</fullName>
    </recommendedName>
</protein>
<dbReference type="InterPro" id="IPR029064">
    <property type="entry name" value="Ribosomal_eL30-like_sf"/>
</dbReference>
<evidence type="ECO:0000313" key="8">
    <source>
        <dbReference type="EMBL" id="OBS76356.1"/>
    </source>
</evidence>
<proteinExistence type="inferred from homology"/>
<evidence type="ECO:0000256" key="6">
    <source>
        <dbReference type="SAM" id="MobiDB-lite"/>
    </source>
</evidence>
<evidence type="ECO:0000313" key="9">
    <source>
        <dbReference type="Proteomes" id="UP000092124"/>
    </source>
</evidence>
<comment type="caution">
    <text evidence="8">The sequence shown here is derived from an EMBL/GenBank/DDBJ whole genome shotgun (WGS) entry which is preliminary data.</text>
</comment>
<evidence type="ECO:0000259" key="7">
    <source>
        <dbReference type="Pfam" id="PF01248"/>
    </source>
</evidence>
<dbReference type="PANTHER" id="PTHR23105">
    <property type="entry name" value="RIBOSOMAL PROTEIN L7AE FAMILY MEMBER"/>
    <property type="match status" value="1"/>
</dbReference>
<organism evidence="8 9">
    <name type="scientific">Neotoma lepida</name>
    <name type="common">Desert woodrat</name>
    <dbReference type="NCBI Taxonomy" id="56216"/>
    <lineage>
        <taxon>Eukaryota</taxon>
        <taxon>Metazoa</taxon>
        <taxon>Chordata</taxon>
        <taxon>Craniata</taxon>
        <taxon>Vertebrata</taxon>
        <taxon>Euteleostomi</taxon>
        <taxon>Mammalia</taxon>
        <taxon>Eutheria</taxon>
        <taxon>Euarchontoglires</taxon>
        <taxon>Glires</taxon>
        <taxon>Rodentia</taxon>
        <taxon>Myomorpha</taxon>
        <taxon>Muroidea</taxon>
        <taxon>Cricetidae</taxon>
        <taxon>Neotominae</taxon>
        <taxon>Neotoma</taxon>
    </lineage>
</organism>
<dbReference type="InterPro" id="IPR001921">
    <property type="entry name" value="Ribosomal_eL8_euk"/>
</dbReference>
<comment type="subunit">
    <text evidence="4">Component of the large ribosomal subunit. Interacts with CRY1. Interacts with DICER1, AGO2, TARBP2, MOV10 and EIF6; they form a large RNA-induced silencing complex (RISC).</text>
</comment>
<dbReference type="STRING" id="56216.A0A1A6HDK7"/>
<evidence type="ECO:0000256" key="5">
    <source>
        <dbReference type="RuleBase" id="RU367042"/>
    </source>
</evidence>
<feature type="region of interest" description="Disordered" evidence="6">
    <location>
        <begin position="1"/>
        <end position="24"/>
    </location>
</feature>
<dbReference type="Proteomes" id="UP000092124">
    <property type="component" value="Unassembled WGS sequence"/>
</dbReference>
<dbReference type="PRINTS" id="PR00881">
    <property type="entry name" value="L7ARS6FAMILY"/>
</dbReference>
<dbReference type="OrthoDB" id="29563at2759"/>
<dbReference type="GO" id="GO:0003723">
    <property type="term" value="F:RNA binding"/>
    <property type="evidence" value="ECO:0007669"/>
    <property type="project" value="UniProtKB-UniRule"/>
</dbReference>
<comment type="function">
    <text evidence="5">Component of the ribosome.</text>
</comment>
<dbReference type="InterPro" id="IPR004038">
    <property type="entry name" value="Ribosomal_eL8/eL30/eS12/Gad45"/>
</dbReference>
<dbReference type="Pfam" id="PF01248">
    <property type="entry name" value="Ribosomal_L7Ae"/>
    <property type="match status" value="1"/>
</dbReference>
<keyword evidence="3 5" id="KW-0687">Ribonucleoprotein</keyword>
<gene>
    <name evidence="8" type="ORF">A6R68_17194</name>
</gene>
<evidence type="ECO:0000256" key="2">
    <source>
        <dbReference type="ARBA" id="ARBA00022980"/>
    </source>
</evidence>